<dbReference type="GO" id="GO:0016746">
    <property type="term" value="F:acyltransferase activity"/>
    <property type="evidence" value="ECO:0007669"/>
    <property type="project" value="UniProtKB-KW"/>
</dbReference>
<evidence type="ECO:0000256" key="6">
    <source>
        <dbReference type="ARBA" id="ARBA00023315"/>
    </source>
</evidence>
<gene>
    <name evidence="7" type="ORF">FUA23_14350</name>
</gene>
<dbReference type="GO" id="GO:0005886">
    <property type="term" value="C:plasma membrane"/>
    <property type="evidence" value="ECO:0007669"/>
    <property type="project" value="UniProtKB-SubCell"/>
</dbReference>
<evidence type="ECO:0000256" key="5">
    <source>
        <dbReference type="ARBA" id="ARBA00023136"/>
    </source>
</evidence>
<keyword evidence="2" id="KW-1003">Cell membrane</keyword>
<dbReference type="GO" id="GO:0009247">
    <property type="term" value="P:glycolipid biosynthetic process"/>
    <property type="evidence" value="ECO:0007669"/>
    <property type="project" value="UniProtKB-ARBA"/>
</dbReference>
<name>A0A5C7FFQ8_9BACT</name>
<keyword evidence="6" id="KW-0012">Acyltransferase</keyword>
<dbReference type="Proteomes" id="UP000321907">
    <property type="component" value="Unassembled WGS sequence"/>
</dbReference>
<evidence type="ECO:0000313" key="7">
    <source>
        <dbReference type="EMBL" id="TXF88463.1"/>
    </source>
</evidence>
<organism evidence="7 8">
    <name type="scientific">Neolewinella aurantiaca</name>
    <dbReference type="NCBI Taxonomy" id="2602767"/>
    <lineage>
        <taxon>Bacteria</taxon>
        <taxon>Pseudomonadati</taxon>
        <taxon>Bacteroidota</taxon>
        <taxon>Saprospiria</taxon>
        <taxon>Saprospirales</taxon>
        <taxon>Lewinellaceae</taxon>
        <taxon>Neolewinella</taxon>
    </lineage>
</organism>
<dbReference type="EMBL" id="VOXD01000022">
    <property type="protein sequence ID" value="TXF88463.1"/>
    <property type="molecule type" value="Genomic_DNA"/>
</dbReference>
<keyword evidence="8" id="KW-1185">Reference proteome</keyword>
<evidence type="ECO:0000256" key="4">
    <source>
        <dbReference type="ARBA" id="ARBA00022679"/>
    </source>
</evidence>
<keyword evidence="4" id="KW-0808">Transferase</keyword>
<protein>
    <recommendedName>
        <fullName evidence="9">Lauroyl/myristoyl acyltransferase</fullName>
    </recommendedName>
</protein>
<sequence length="372" mass="42432">MNNSNYRQVVDKAIQDIDASLAKSVTGDINYRLGLECKANLQRFFPGNDFDHAAFYRDTLINREWAIADEDNDYILKDAEIRGDKTFLQPGAGPAIYCTFHLGSYRLINFLLSRSGVDFSLVIDDDAVRLQADKFNRIYERMERSPEYPGTFSILNAEKQNIGINMIRTLKSNRSLLLYLDGNSGVGGMDRRDEKLLSIELLAGRILARKGISYISYRTKTPIVPVYSFREGDKNVLELLPAVYPDVAMSSDEYCQATTQLLYDNLALHLRTRPTQWEGWLYVQKFVDFDEAPLVAESAATEGLSFNLSRYDIYQNPDEKGVLFDRHDYSYFSISKGLYTVLNDTIEAGCLQYQIKRNLLDDLCRRAVLIAA</sequence>
<proteinExistence type="predicted"/>
<dbReference type="AlphaFoldDB" id="A0A5C7FFQ8"/>
<evidence type="ECO:0000256" key="3">
    <source>
        <dbReference type="ARBA" id="ARBA00022519"/>
    </source>
</evidence>
<reference evidence="7 8" key="1">
    <citation type="submission" date="2019-08" db="EMBL/GenBank/DDBJ databases">
        <title>Lewinella sp. strain SSH13 Genome sequencing and assembly.</title>
        <authorList>
            <person name="Kim I."/>
        </authorList>
    </citation>
    <scope>NUCLEOTIDE SEQUENCE [LARGE SCALE GENOMIC DNA]</scope>
    <source>
        <strain evidence="7 8">SSH13</strain>
    </source>
</reference>
<keyword evidence="3" id="KW-0997">Cell inner membrane</keyword>
<evidence type="ECO:0000313" key="8">
    <source>
        <dbReference type="Proteomes" id="UP000321907"/>
    </source>
</evidence>
<evidence type="ECO:0000256" key="2">
    <source>
        <dbReference type="ARBA" id="ARBA00022475"/>
    </source>
</evidence>
<dbReference type="OrthoDB" id="1373292at2"/>
<accession>A0A5C7FFQ8</accession>
<dbReference type="InterPro" id="IPR004960">
    <property type="entry name" value="LipA_acyltrans"/>
</dbReference>
<evidence type="ECO:0008006" key="9">
    <source>
        <dbReference type="Google" id="ProtNLM"/>
    </source>
</evidence>
<keyword evidence="5" id="KW-0472">Membrane</keyword>
<comment type="caution">
    <text evidence="7">The sequence shown here is derived from an EMBL/GenBank/DDBJ whole genome shotgun (WGS) entry which is preliminary data.</text>
</comment>
<dbReference type="RefSeq" id="WP_147931445.1">
    <property type="nucleotide sequence ID" value="NZ_VOXD01000022.1"/>
</dbReference>
<dbReference type="Pfam" id="PF03279">
    <property type="entry name" value="Lip_A_acyltrans"/>
    <property type="match status" value="1"/>
</dbReference>
<evidence type="ECO:0000256" key="1">
    <source>
        <dbReference type="ARBA" id="ARBA00004533"/>
    </source>
</evidence>
<comment type="subcellular location">
    <subcellularLocation>
        <location evidence="1">Cell inner membrane</location>
    </subcellularLocation>
</comment>